<dbReference type="Proteomes" id="UP000178565">
    <property type="component" value="Unassembled WGS sequence"/>
</dbReference>
<dbReference type="PANTHER" id="PTHR36194:SF1">
    <property type="entry name" value="S-LAYER-LIKE PROTEIN"/>
    <property type="match status" value="1"/>
</dbReference>
<name>A0A1F5KTC3_9BACT</name>
<proteinExistence type="predicted"/>
<dbReference type="PANTHER" id="PTHR36194">
    <property type="entry name" value="S-LAYER-LIKE PROTEIN"/>
    <property type="match status" value="1"/>
</dbReference>
<dbReference type="SMART" id="SM00287">
    <property type="entry name" value="SH3b"/>
    <property type="match status" value="1"/>
</dbReference>
<evidence type="ECO:0000313" key="2">
    <source>
        <dbReference type="EMBL" id="OGE43871.1"/>
    </source>
</evidence>
<dbReference type="EMBL" id="MFDM01000011">
    <property type="protein sequence ID" value="OGE43871.1"/>
    <property type="molecule type" value="Genomic_DNA"/>
</dbReference>
<dbReference type="PROSITE" id="PS51781">
    <property type="entry name" value="SH3B"/>
    <property type="match status" value="1"/>
</dbReference>
<comment type="caution">
    <text evidence="2">The sequence shown here is derived from an EMBL/GenBank/DDBJ whole genome shotgun (WGS) entry which is preliminary data.</text>
</comment>
<evidence type="ECO:0000313" key="3">
    <source>
        <dbReference type="Proteomes" id="UP000178565"/>
    </source>
</evidence>
<gene>
    <name evidence="2" type="ORF">A3B45_02470</name>
</gene>
<evidence type="ECO:0000259" key="1">
    <source>
        <dbReference type="PROSITE" id="PS51781"/>
    </source>
</evidence>
<feature type="domain" description="SH3b" evidence="1">
    <location>
        <begin position="198"/>
        <end position="266"/>
    </location>
</feature>
<accession>A0A1F5KTC3</accession>
<dbReference type="Gene3D" id="2.30.30.40">
    <property type="entry name" value="SH3 Domains"/>
    <property type="match status" value="1"/>
</dbReference>
<dbReference type="STRING" id="1797785.A3B45_02470"/>
<dbReference type="AlphaFoldDB" id="A0A1F5KTC3"/>
<dbReference type="InterPro" id="IPR013229">
    <property type="entry name" value="PEGA"/>
</dbReference>
<dbReference type="Pfam" id="PF08239">
    <property type="entry name" value="SH3_3"/>
    <property type="match status" value="1"/>
</dbReference>
<sequence>MKKTIILLLSLISVLVLLVRFSPNILELVFGIKPKSGLSILSQPTEATVFIDGEEVGKTPYESKDLVVKQYIIKLEKDQALWQGKVSLNSGALTVINRDLAEEIASSSGEILSLEKGRGITVVSNPNNAEVEIDGNYFGKTPLSVNIDSGVHTVAVSHPSFLSRSIRAILPEDYNLVVLVDLALSEADLTAVTTPVIYETQQLVAKDTPTGFLRVRDKPSLNGKEIGRVKPKDTLILLEEAGEWMRIRTGEGLEGYVSAIYVEKIQSLQ</sequence>
<protein>
    <recommendedName>
        <fullName evidence="1">SH3b domain-containing protein</fullName>
    </recommendedName>
</protein>
<dbReference type="InterPro" id="IPR003646">
    <property type="entry name" value="SH3-like_bac-type"/>
</dbReference>
<reference evidence="2 3" key="1">
    <citation type="journal article" date="2016" name="Nat. Commun.">
        <title>Thousands of microbial genomes shed light on interconnected biogeochemical processes in an aquifer system.</title>
        <authorList>
            <person name="Anantharaman K."/>
            <person name="Brown C.T."/>
            <person name="Hug L.A."/>
            <person name="Sharon I."/>
            <person name="Castelle C.J."/>
            <person name="Probst A.J."/>
            <person name="Thomas B.C."/>
            <person name="Singh A."/>
            <person name="Wilkins M.J."/>
            <person name="Karaoz U."/>
            <person name="Brodie E.L."/>
            <person name="Williams K.H."/>
            <person name="Hubbard S.S."/>
            <person name="Banfield J.F."/>
        </authorList>
    </citation>
    <scope>NUCLEOTIDE SEQUENCE [LARGE SCALE GENOMIC DNA]</scope>
</reference>
<organism evidence="2 3">
    <name type="scientific">Candidatus Daviesbacteria bacterium RIFCSPLOWO2_01_FULL_39_12</name>
    <dbReference type="NCBI Taxonomy" id="1797785"/>
    <lineage>
        <taxon>Bacteria</taxon>
        <taxon>Candidatus Daviesiibacteriota</taxon>
    </lineage>
</organism>
<dbReference type="Pfam" id="PF08308">
    <property type="entry name" value="PEGA"/>
    <property type="match status" value="2"/>
</dbReference>